<accession>A0ABS5VLQ8</accession>
<evidence type="ECO:0000313" key="3">
    <source>
        <dbReference type="Proteomes" id="UP000772618"/>
    </source>
</evidence>
<dbReference type="PANTHER" id="PTHR30543:SF21">
    <property type="entry name" value="NAD(P)H-DEPENDENT FMN REDUCTASE LOT6"/>
    <property type="match status" value="1"/>
</dbReference>
<reference evidence="2 3" key="1">
    <citation type="submission" date="2021-05" db="EMBL/GenBank/DDBJ databases">
        <title>A Polyphasic approach of four new species of the genus Ohtaekwangia: Ohtaekwangia histidinii sp. nov., Ohtaekwangia cretensis sp. nov., Ohtaekwangia indiensis sp. nov., Ohtaekwangia reichenbachii sp. nov. from diverse environment.</title>
        <authorList>
            <person name="Octaviana S."/>
        </authorList>
    </citation>
    <scope>NUCLEOTIDE SEQUENCE [LARGE SCALE GENOMIC DNA]</scope>
    <source>
        <strain evidence="2 3">PWU20</strain>
    </source>
</reference>
<dbReference type="Proteomes" id="UP000772618">
    <property type="component" value="Unassembled WGS sequence"/>
</dbReference>
<protein>
    <submittedName>
        <fullName evidence="2">NAD(P)H-dependent oxidoreductase</fullName>
    </submittedName>
</protein>
<comment type="caution">
    <text evidence="2">The sequence shown here is derived from an EMBL/GenBank/DDBJ whole genome shotgun (WGS) entry which is preliminary data.</text>
</comment>
<dbReference type="InterPro" id="IPR029039">
    <property type="entry name" value="Flavoprotein-like_sf"/>
</dbReference>
<organism evidence="2 3">
    <name type="scientific">Chryseosolibacter indicus</name>
    <dbReference type="NCBI Taxonomy" id="2782351"/>
    <lineage>
        <taxon>Bacteria</taxon>
        <taxon>Pseudomonadati</taxon>
        <taxon>Bacteroidota</taxon>
        <taxon>Cytophagia</taxon>
        <taxon>Cytophagales</taxon>
        <taxon>Chryseotaleaceae</taxon>
        <taxon>Chryseosolibacter</taxon>
    </lineage>
</organism>
<dbReference type="RefSeq" id="WP_254152292.1">
    <property type="nucleotide sequence ID" value="NZ_JAHESD010000005.1"/>
</dbReference>
<dbReference type="EMBL" id="JAHESD010000005">
    <property type="protein sequence ID" value="MBT1702390.1"/>
    <property type="molecule type" value="Genomic_DNA"/>
</dbReference>
<dbReference type="InterPro" id="IPR050712">
    <property type="entry name" value="NAD(P)H-dep_reductase"/>
</dbReference>
<proteinExistence type="predicted"/>
<evidence type="ECO:0000259" key="1">
    <source>
        <dbReference type="Pfam" id="PF03358"/>
    </source>
</evidence>
<evidence type="ECO:0000313" key="2">
    <source>
        <dbReference type="EMBL" id="MBT1702390.1"/>
    </source>
</evidence>
<dbReference type="Pfam" id="PF03358">
    <property type="entry name" value="FMN_red"/>
    <property type="match status" value="1"/>
</dbReference>
<feature type="domain" description="NADPH-dependent FMN reductase-like" evidence="1">
    <location>
        <begin position="4"/>
        <end position="145"/>
    </location>
</feature>
<dbReference type="SUPFAM" id="SSF52218">
    <property type="entry name" value="Flavoproteins"/>
    <property type="match status" value="1"/>
</dbReference>
<name>A0ABS5VLQ8_9BACT</name>
<gene>
    <name evidence="2" type="ORF">KK060_03815</name>
</gene>
<dbReference type="PANTHER" id="PTHR30543">
    <property type="entry name" value="CHROMATE REDUCTASE"/>
    <property type="match status" value="1"/>
</dbReference>
<dbReference type="Gene3D" id="3.40.50.360">
    <property type="match status" value="1"/>
</dbReference>
<sequence>MQKRIVALSGSLKEQSSNAAILKIISAFVPQEIEYKIYNGIDKLPFFNPDLDNENVAEHLTSFRSVLGSAHGVIICTPEYAFGIPGVLKNALEWLVSSATLYEKPVVTISASPSAQGGDKAHESLRLVLTALGARLTDDGQLTIPSLRNKIDQQGVVTDKNLLVDLENLLAIFIQNLAKTEKA</sequence>
<keyword evidence="3" id="KW-1185">Reference proteome</keyword>
<dbReference type="InterPro" id="IPR005025">
    <property type="entry name" value="FMN_Rdtase-like_dom"/>
</dbReference>